<proteinExistence type="predicted"/>
<evidence type="ECO:0000313" key="3">
    <source>
        <dbReference type="Proteomes" id="UP000199086"/>
    </source>
</evidence>
<dbReference type="EMBL" id="FMYF01000001">
    <property type="protein sequence ID" value="SDB79777.1"/>
    <property type="molecule type" value="Genomic_DNA"/>
</dbReference>
<reference evidence="2 3" key="1">
    <citation type="submission" date="2016-06" db="EMBL/GenBank/DDBJ databases">
        <authorList>
            <person name="Olsen C.W."/>
            <person name="Carey S."/>
            <person name="Hinshaw L."/>
            <person name="Karasin A.I."/>
        </authorList>
    </citation>
    <scope>NUCLEOTIDE SEQUENCE [LARGE SCALE GENOMIC DNA]</scope>
    <source>
        <strain evidence="2 3">LZ-22</strain>
    </source>
</reference>
<name>A0A1G6GCR3_9ACTN</name>
<feature type="domain" description="Bacterial bifunctional deaminase-reductase C-terminal" evidence="1">
    <location>
        <begin position="5"/>
        <end position="178"/>
    </location>
</feature>
<organism evidence="2 3">
    <name type="scientific">Raineyella antarctica</name>
    <dbReference type="NCBI Taxonomy" id="1577474"/>
    <lineage>
        <taxon>Bacteria</taxon>
        <taxon>Bacillati</taxon>
        <taxon>Actinomycetota</taxon>
        <taxon>Actinomycetes</taxon>
        <taxon>Propionibacteriales</taxon>
        <taxon>Propionibacteriaceae</taxon>
        <taxon>Raineyella</taxon>
    </lineage>
</organism>
<dbReference type="InterPro" id="IPR050765">
    <property type="entry name" value="Riboflavin_Biosynth_HTPR"/>
</dbReference>
<dbReference type="STRING" id="1577474.GA0111570_10146"/>
<dbReference type="AlphaFoldDB" id="A0A1G6GCR3"/>
<evidence type="ECO:0000313" key="2">
    <source>
        <dbReference type="EMBL" id="SDB79777.1"/>
    </source>
</evidence>
<evidence type="ECO:0000259" key="1">
    <source>
        <dbReference type="Pfam" id="PF01872"/>
    </source>
</evidence>
<gene>
    <name evidence="2" type="ORF">GA0111570_10146</name>
</gene>
<dbReference type="GO" id="GO:0009231">
    <property type="term" value="P:riboflavin biosynthetic process"/>
    <property type="evidence" value="ECO:0007669"/>
    <property type="project" value="InterPro"/>
</dbReference>
<keyword evidence="3" id="KW-1185">Reference proteome</keyword>
<dbReference type="InterPro" id="IPR002734">
    <property type="entry name" value="RibDG_C"/>
</dbReference>
<dbReference type="RefSeq" id="WP_092605192.1">
    <property type="nucleotide sequence ID" value="NZ_FMYF01000001.1"/>
</dbReference>
<sequence length="186" mass="20926">MGRLTYGMMTSLDGFVNGPDGTFGWAEPDEETHRFANEREREVGTFLYGRRMFETMRFWADDEALAGAPPYILDYADIWRTATKVVFSSTMDEPALERTRVERRFDPEAVRALKESSSQDLAVAGPTLAAQMLRAGLVDEISVFIAPVVVGGGTRFLPEQAALDLSLVQMRRFDSGFVFLRYAVRH</sequence>
<dbReference type="Gene3D" id="3.40.430.10">
    <property type="entry name" value="Dihydrofolate Reductase, subunit A"/>
    <property type="match status" value="1"/>
</dbReference>
<dbReference type="Pfam" id="PF01872">
    <property type="entry name" value="RibD_C"/>
    <property type="match status" value="1"/>
</dbReference>
<dbReference type="OrthoDB" id="3471498at2"/>
<dbReference type="PANTHER" id="PTHR38011">
    <property type="entry name" value="DIHYDROFOLATE REDUCTASE FAMILY PROTEIN (AFU_ORTHOLOGUE AFUA_8G06820)"/>
    <property type="match status" value="1"/>
</dbReference>
<accession>A0A1G6GCR3</accession>
<dbReference type="InterPro" id="IPR024072">
    <property type="entry name" value="DHFR-like_dom_sf"/>
</dbReference>
<dbReference type="PANTHER" id="PTHR38011:SF11">
    <property type="entry name" value="2,5-DIAMINO-6-RIBOSYLAMINO-4(3H)-PYRIMIDINONE 5'-PHOSPHATE REDUCTASE"/>
    <property type="match status" value="1"/>
</dbReference>
<dbReference type="SUPFAM" id="SSF53597">
    <property type="entry name" value="Dihydrofolate reductase-like"/>
    <property type="match status" value="1"/>
</dbReference>
<dbReference type="GO" id="GO:0008703">
    <property type="term" value="F:5-amino-6-(5-phosphoribosylamino)uracil reductase activity"/>
    <property type="evidence" value="ECO:0007669"/>
    <property type="project" value="InterPro"/>
</dbReference>
<dbReference type="Proteomes" id="UP000199086">
    <property type="component" value="Unassembled WGS sequence"/>
</dbReference>
<protein>
    <submittedName>
        <fullName evidence="2">Dihydrofolate reductase</fullName>
    </submittedName>
</protein>